<dbReference type="EMBL" id="ML995824">
    <property type="protein sequence ID" value="KAF2770582.1"/>
    <property type="molecule type" value="Genomic_DNA"/>
</dbReference>
<evidence type="ECO:0000313" key="2">
    <source>
        <dbReference type="EMBL" id="KAF2770582.1"/>
    </source>
</evidence>
<sequence length="99" mass="10514">MLLTPAACTIKGPNCTATESARSSPMACTTLSATAQTFAHETHQMLDSASRLSCVPVGKHDEQVVPDPTAKMPRNLLEDDIQNPSAQHQTASSARATHQ</sequence>
<protein>
    <submittedName>
        <fullName evidence="2">Uncharacterized protein</fullName>
    </submittedName>
</protein>
<gene>
    <name evidence="2" type="ORF">EJ03DRAFT_59240</name>
</gene>
<organism evidence="2 3">
    <name type="scientific">Teratosphaeria nubilosa</name>
    <dbReference type="NCBI Taxonomy" id="161662"/>
    <lineage>
        <taxon>Eukaryota</taxon>
        <taxon>Fungi</taxon>
        <taxon>Dikarya</taxon>
        <taxon>Ascomycota</taxon>
        <taxon>Pezizomycotina</taxon>
        <taxon>Dothideomycetes</taxon>
        <taxon>Dothideomycetidae</taxon>
        <taxon>Mycosphaerellales</taxon>
        <taxon>Teratosphaeriaceae</taxon>
        <taxon>Teratosphaeria</taxon>
    </lineage>
</organism>
<proteinExistence type="predicted"/>
<name>A0A6G1LDB4_9PEZI</name>
<evidence type="ECO:0000313" key="3">
    <source>
        <dbReference type="Proteomes" id="UP000799436"/>
    </source>
</evidence>
<reference evidence="2" key="1">
    <citation type="journal article" date="2020" name="Stud. Mycol.">
        <title>101 Dothideomycetes genomes: a test case for predicting lifestyles and emergence of pathogens.</title>
        <authorList>
            <person name="Haridas S."/>
            <person name="Albert R."/>
            <person name="Binder M."/>
            <person name="Bloem J."/>
            <person name="Labutti K."/>
            <person name="Salamov A."/>
            <person name="Andreopoulos B."/>
            <person name="Baker S."/>
            <person name="Barry K."/>
            <person name="Bills G."/>
            <person name="Bluhm B."/>
            <person name="Cannon C."/>
            <person name="Castanera R."/>
            <person name="Culley D."/>
            <person name="Daum C."/>
            <person name="Ezra D."/>
            <person name="Gonzalez J."/>
            <person name="Henrissat B."/>
            <person name="Kuo A."/>
            <person name="Liang C."/>
            <person name="Lipzen A."/>
            <person name="Lutzoni F."/>
            <person name="Magnuson J."/>
            <person name="Mondo S."/>
            <person name="Nolan M."/>
            <person name="Ohm R."/>
            <person name="Pangilinan J."/>
            <person name="Park H.-J."/>
            <person name="Ramirez L."/>
            <person name="Alfaro M."/>
            <person name="Sun H."/>
            <person name="Tritt A."/>
            <person name="Yoshinaga Y."/>
            <person name="Zwiers L.-H."/>
            <person name="Turgeon B."/>
            <person name="Goodwin S."/>
            <person name="Spatafora J."/>
            <person name="Crous P."/>
            <person name="Grigoriev I."/>
        </authorList>
    </citation>
    <scope>NUCLEOTIDE SEQUENCE</scope>
    <source>
        <strain evidence="2">CBS 116005</strain>
    </source>
</reference>
<dbReference type="Proteomes" id="UP000799436">
    <property type="component" value="Unassembled WGS sequence"/>
</dbReference>
<evidence type="ECO:0000256" key="1">
    <source>
        <dbReference type="SAM" id="MobiDB-lite"/>
    </source>
</evidence>
<dbReference type="AlphaFoldDB" id="A0A6G1LDB4"/>
<accession>A0A6G1LDB4</accession>
<feature type="compositionally biased region" description="Polar residues" evidence="1">
    <location>
        <begin position="82"/>
        <end position="99"/>
    </location>
</feature>
<keyword evidence="3" id="KW-1185">Reference proteome</keyword>
<feature type="region of interest" description="Disordered" evidence="1">
    <location>
        <begin position="63"/>
        <end position="99"/>
    </location>
</feature>